<proteinExistence type="predicted"/>
<organism evidence="1">
    <name type="scientific">Timema shepardi</name>
    <name type="common">Walking stick</name>
    <dbReference type="NCBI Taxonomy" id="629360"/>
    <lineage>
        <taxon>Eukaryota</taxon>
        <taxon>Metazoa</taxon>
        <taxon>Ecdysozoa</taxon>
        <taxon>Arthropoda</taxon>
        <taxon>Hexapoda</taxon>
        <taxon>Insecta</taxon>
        <taxon>Pterygota</taxon>
        <taxon>Neoptera</taxon>
        <taxon>Polyneoptera</taxon>
        <taxon>Phasmatodea</taxon>
        <taxon>Timematodea</taxon>
        <taxon>Timematoidea</taxon>
        <taxon>Timematidae</taxon>
        <taxon>Timema</taxon>
    </lineage>
</organism>
<accession>A0A7R9ARL8</accession>
<name>A0A7R9ARL8_TIMSH</name>
<protein>
    <submittedName>
        <fullName evidence="1">Uncharacterized protein</fullName>
    </submittedName>
</protein>
<sequence length="85" mass="9321">MKDGGPWPSPTPRRDCVLLALCPSGWWKRTDLQFRVRRLLDVEGGLLFHGPSCKTIGSPVFPINVAFFKNVSPADGNTAVEPQNG</sequence>
<dbReference type="EMBL" id="OC001108">
    <property type="protein sequence ID" value="CAD7259127.1"/>
    <property type="molecule type" value="Genomic_DNA"/>
</dbReference>
<reference evidence="1" key="1">
    <citation type="submission" date="2020-11" db="EMBL/GenBank/DDBJ databases">
        <authorList>
            <person name="Tran Van P."/>
        </authorList>
    </citation>
    <scope>NUCLEOTIDE SEQUENCE</scope>
</reference>
<dbReference type="AlphaFoldDB" id="A0A7R9ARL8"/>
<gene>
    <name evidence="1" type="ORF">TSIB3V08_LOCUS3339</name>
</gene>
<evidence type="ECO:0000313" key="1">
    <source>
        <dbReference type="EMBL" id="CAD7259127.1"/>
    </source>
</evidence>